<feature type="transmembrane region" description="Helical" evidence="2">
    <location>
        <begin position="36"/>
        <end position="56"/>
    </location>
</feature>
<accession>A0ABV8QRS2</accession>
<dbReference type="EMBL" id="JBHSCZ010000001">
    <property type="protein sequence ID" value="MFC4262373.1"/>
    <property type="molecule type" value="Genomic_DNA"/>
</dbReference>
<keyword evidence="2" id="KW-0812">Transmembrane</keyword>
<dbReference type="SUPFAM" id="SSF74653">
    <property type="entry name" value="TolA/TonB C-terminal domain"/>
    <property type="match status" value="1"/>
</dbReference>
<feature type="domain" description="TonB C-terminal" evidence="3">
    <location>
        <begin position="211"/>
        <end position="271"/>
    </location>
</feature>
<organism evidence="4 5">
    <name type="scientific">Ferruginibacter yonginensis</name>
    <dbReference type="NCBI Taxonomy" id="1310416"/>
    <lineage>
        <taxon>Bacteria</taxon>
        <taxon>Pseudomonadati</taxon>
        <taxon>Bacteroidota</taxon>
        <taxon>Chitinophagia</taxon>
        <taxon>Chitinophagales</taxon>
        <taxon>Chitinophagaceae</taxon>
        <taxon>Ferruginibacter</taxon>
    </lineage>
</organism>
<dbReference type="RefSeq" id="WP_379707732.1">
    <property type="nucleotide sequence ID" value="NZ_JBHSCZ010000001.1"/>
</dbReference>
<dbReference type="InterPro" id="IPR037682">
    <property type="entry name" value="TonB_C"/>
</dbReference>
<gene>
    <name evidence="4" type="ORF">ACFOWM_05765</name>
</gene>
<feature type="region of interest" description="Disordered" evidence="1">
    <location>
        <begin position="78"/>
        <end position="102"/>
    </location>
</feature>
<keyword evidence="5" id="KW-1185">Reference proteome</keyword>
<protein>
    <submittedName>
        <fullName evidence="4">Energy transducer TonB</fullName>
    </submittedName>
</protein>
<dbReference type="Pfam" id="PF03544">
    <property type="entry name" value="TonB_C"/>
    <property type="match status" value="1"/>
</dbReference>
<comment type="caution">
    <text evidence="4">The sequence shown here is derived from an EMBL/GenBank/DDBJ whole genome shotgun (WGS) entry which is preliminary data.</text>
</comment>
<dbReference type="Proteomes" id="UP001595907">
    <property type="component" value="Unassembled WGS sequence"/>
</dbReference>
<proteinExistence type="predicted"/>
<dbReference type="Gene3D" id="3.30.1150.10">
    <property type="match status" value="1"/>
</dbReference>
<dbReference type="PANTHER" id="PTHR33446">
    <property type="entry name" value="PROTEIN TONB-RELATED"/>
    <property type="match status" value="1"/>
</dbReference>
<reference evidence="5" key="1">
    <citation type="journal article" date="2019" name="Int. J. Syst. Evol. Microbiol.">
        <title>The Global Catalogue of Microorganisms (GCM) 10K type strain sequencing project: providing services to taxonomists for standard genome sequencing and annotation.</title>
        <authorList>
            <consortium name="The Broad Institute Genomics Platform"/>
            <consortium name="The Broad Institute Genome Sequencing Center for Infectious Disease"/>
            <person name="Wu L."/>
            <person name="Ma J."/>
        </authorList>
    </citation>
    <scope>NUCLEOTIDE SEQUENCE [LARGE SCALE GENOMIC DNA]</scope>
    <source>
        <strain evidence="5">CECT 8289</strain>
    </source>
</reference>
<name>A0ABV8QRS2_9BACT</name>
<keyword evidence="2" id="KW-0472">Membrane</keyword>
<evidence type="ECO:0000256" key="1">
    <source>
        <dbReference type="SAM" id="MobiDB-lite"/>
    </source>
</evidence>
<dbReference type="PANTHER" id="PTHR33446:SF2">
    <property type="entry name" value="PROTEIN TONB"/>
    <property type="match status" value="1"/>
</dbReference>
<sequence length="274" mass="30302">MKSETILQADVLDIIFENRNKTYGAYALRKFYNNRLGIAMVSMLMMVAVLYSFTLIKKDKVKLPSIITDPYIIKPAPKPPVDKPLEPKPPKQTTVNKKLATSPAKPSQKFVNNVVITKDDKADKIANLVDSVAIDDKTNTVKGPTHVFVTPTDVKTGDGDVTITTKVDKVTPSSFAEVMPTYPGGNDALRKFLERNLKNPQDIEEGGSVFVKIRFVVGYDGALKSFETVQDGGAAFNEEVIRVLKKMPQWIPGKTKGENVSVYFTIPVKFSTTD</sequence>
<evidence type="ECO:0000256" key="2">
    <source>
        <dbReference type="SAM" id="Phobius"/>
    </source>
</evidence>
<evidence type="ECO:0000313" key="5">
    <source>
        <dbReference type="Proteomes" id="UP001595907"/>
    </source>
</evidence>
<feature type="compositionally biased region" description="Basic and acidic residues" evidence="1">
    <location>
        <begin position="80"/>
        <end position="89"/>
    </location>
</feature>
<keyword evidence="2" id="KW-1133">Transmembrane helix</keyword>
<dbReference type="InterPro" id="IPR051045">
    <property type="entry name" value="TonB-dependent_transducer"/>
</dbReference>
<evidence type="ECO:0000259" key="3">
    <source>
        <dbReference type="Pfam" id="PF03544"/>
    </source>
</evidence>
<evidence type="ECO:0000313" key="4">
    <source>
        <dbReference type="EMBL" id="MFC4262373.1"/>
    </source>
</evidence>